<dbReference type="Proteomes" id="UP001187192">
    <property type="component" value="Unassembled WGS sequence"/>
</dbReference>
<gene>
    <name evidence="2" type="ORF">TIFTF001_006683</name>
</gene>
<dbReference type="EMBL" id="BTGU01000006">
    <property type="protein sequence ID" value="GMN37273.1"/>
    <property type="molecule type" value="Genomic_DNA"/>
</dbReference>
<dbReference type="InterPro" id="IPR036047">
    <property type="entry name" value="F-box-like_dom_sf"/>
</dbReference>
<evidence type="ECO:0000259" key="1">
    <source>
        <dbReference type="SMART" id="SM00256"/>
    </source>
</evidence>
<dbReference type="SUPFAM" id="SSF117281">
    <property type="entry name" value="Kelch motif"/>
    <property type="match status" value="1"/>
</dbReference>
<reference evidence="2" key="1">
    <citation type="submission" date="2023-07" db="EMBL/GenBank/DDBJ databases">
        <title>draft genome sequence of fig (Ficus carica).</title>
        <authorList>
            <person name="Takahashi T."/>
            <person name="Nishimura K."/>
        </authorList>
    </citation>
    <scope>NUCLEOTIDE SEQUENCE</scope>
</reference>
<comment type="caution">
    <text evidence="2">The sequence shown here is derived from an EMBL/GenBank/DDBJ whole genome shotgun (WGS) entry which is preliminary data.</text>
</comment>
<dbReference type="AlphaFoldDB" id="A0AA88A114"/>
<dbReference type="InterPro" id="IPR044595">
    <property type="entry name" value="KMD1-4"/>
</dbReference>
<dbReference type="GO" id="GO:0080037">
    <property type="term" value="P:negative regulation of cytokinin-activated signaling pathway"/>
    <property type="evidence" value="ECO:0007669"/>
    <property type="project" value="InterPro"/>
</dbReference>
<dbReference type="PANTHER" id="PTHR46407">
    <property type="entry name" value="OS02G0208700 PROTEIN"/>
    <property type="match status" value="1"/>
</dbReference>
<dbReference type="SUPFAM" id="SSF81383">
    <property type="entry name" value="F-box domain"/>
    <property type="match status" value="1"/>
</dbReference>
<protein>
    <recommendedName>
        <fullName evidence="1">F-box domain-containing protein</fullName>
    </recommendedName>
</protein>
<dbReference type="SMART" id="SM00256">
    <property type="entry name" value="FBOX"/>
    <property type="match status" value="1"/>
</dbReference>
<dbReference type="SMART" id="SM00612">
    <property type="entry name" value="Kelch"/>
    <property type="match status" value="2"/>
</dbReference>
<sequence length="361" mass="40074">MELIPGLPDDIARECLIRVDFEDFPVVESTCRNWRAEIHQPEFSRRRKAVGYSQNLIVLTQARVQPGSDLGTRTKYLAAPTYRLSVFEPATGNWSELNPDFGQSDKQLPMFCQLVRVGSDLIVLGGWNPMTWTASNSVFIYNFVRATWRCGADMPGVPRSFFACAASDCDRMVFVAGGHDDQKNALRSAMAYDVVRDEWVPMPDMGRERDESKGTFHRGMFHVIGGYSTDMQGQFESSAEAFDVSAWQWGQVHEEFFKAGTCPRTCVSGEDGLLYMCRAGEVVALKDGTWKVIATLPNEVKEITYVLTWQGNLLVIGSPRFVEKVASLSASLQATVSVPGFVGSSFLVLGLVVVEVVMGFV</sequence>
<dbReference type="InterPro" id="IPR001810">
    <property type="entry name" value="F-box_dom"/>
</dbReference>
<dbReference type="Gene3D" id="2.120.10.80">
    <property type="entry name" value="Kelch-type beta propeller"/>
    <property type="match status" value="1"/>
</dbReference>
<organism evidence="2 3">
    <name type="scientific">Ficus carica</name>
    <name type="common">Common fig</name>
    <dbReference type="NCBI Taxonomy" id="3494"/>
    <lineage>
        <taxon>Eukaryota</taxon>
        <taxon>Viridiplantae</taxon>
        <taxon>Streptophyta</taxon>
        <taxon>Embryophyta</taxon>
        <taxon>Tracheophyta</taxon>
        <taxon>Spermatophyta</taxon>
        <taxon>Magnoliopsida</taxon>
        <taxon>eudicotyledons</taxon>
        <taxon>Gunneridae</taxon>
        <taxon>Pentapetalae</taxon>
        <taxon>rosids</taxon>
        <taxon>fabids</taxon>
        <taxon>Rosales</taxon>
        <taxon>Moraceae</taxon>
        <taxon>Ficeae</taxon>
        <taxon>Ficus</taxon>
    </lineage>
</organism>
<dbReference type="InterPro" id="IPR015915">
    <property type="entry name" value="Kelch-typ_b-propeller"/>
</dbReference>
<dbReference type="GO" id="GO:2000762">
    <property type="term" value="P:regulation of phenylpropanoid metabolic process"/>
    <property type="evidence" value="ECO:0007669"/>
    <property type="project" value="InterPro"/>
</dbReference>
<evidence type="ECO:0000313" key="3">
    <source>
        <dbReference type="Proteomes" id="UP001187192"/>
    </source>
</evidence>
<dbReference type="CDD" id="cd22152">
    <property type="entry name" value="F-box_AtAFR-like"/>
    <property type="match status" value="1"/>
</dbReference>
<feature type="domain" description="F-box" evidence="1">
    <location>
        <begin position="7"/>
        <end position="47"/>
    </location>
</feature>
<dbReference type="InterPro" id="IPR006652">
    <property type="entry name" value="Kelch_1"/>
</dbReference>
<proteinExistence type="predicted"/>
<accession>A0AA88A114</accession>
<dbReference type="Pfam" id="PF00646">
    <property type="entry name" value="F-box"/>
    <property type="match status" value="1"/>
</dbReference>
<evidence type="ECO:0000313" key="2">
    <source>
        <dbReference type="EMBL" id="GMN37273.1"/>
    </source>
</evidence>
<keyword evidence="3" id="KW-1185">Reference proteome</keyword>
<name>A0AA88A114_FICCA</name>
<dbReference type="PANTHER" id="PTHR46407:SF3">
    <property type="entry name" value="OS02G0208700 PROTEIN"/>
    <property type="match status" value="1"/>
</dbReference>
<dbReference type="Pfam" id="PF01344">
    <property type="entry name" value="Kelch_1"/>
    <property type="match status" value="2"/>
</dbReference>